<protein>
    <submittedName>
        <fullName evidence="1">Uncharacterized protein</fullName>
    </submittedName>
</protein>
<dbReference type="AlphaFoldDB" id="A0A427BC23"/>
<accession>A0A427BC23</accession>
<sequence>MGIFTKKARRGKILAPTGVSPHDVLAFSNLFGALLEDGVQRVLTREDERKLREGTQLCPIPQTGQNKMCSSSTIIVIGTTLRNIENLPAVEALDVSTEAGAVGDDFGGDDLRGTAQVPKVALACRAH</sequence>
<dbReference type="Proteomes" id="UP000287651">
    <property type="component" value="Unassembled WGS sequence"/>
</dbReference>
<comment type="caution">
    <text evidence="1">The sequence shown here is derived from an EMBL/GenBank/DDBJ whole genome shotgun (WGS) entry which is preliminary data.</text>
</comment>
<proteinExistence type="predicted"/>
<reference evidence="1 2" key="1">
    <citation type="journal article" date="2014" name="Agronomy (Basel)">
        <title>A Draft Genome Sequence for Ensete ventricosum, the Drought-Tolerant Tree Against Hunger.</title>
        <authorList>
            <person name="Harrison J."/>
            <person name="Moore K.A."/>
            <person name="Paszkiewicz K."/>
            <person name="Jones T."/>
            <person name="Grant M."/>
            <person name="Ambacheew D."/>
            <person name="Muzemil S."/>
            <person name="Studholme D.J."/>
        </authorList>
    </citation>
    <scope>NUCLEOTIDE SEQUENCE [LARGE SCALE GENOMIC DNA]</scope>
</reference>
<evidence type="ECO:0000313" key="2">
    <source>
        <dbReference type="Proteomes" id="UP000287651"/>
    </source>
</evidence>
<dbReference type="EMBL" id="AMZH03000017">
    <property type="protein sequence ID" value="RRT86075.1"/>
    <property type="molecule type" value="Genomic_DNA"/>
</dbReference>
<gene>
    <name evidence="1" type="ORF">B296_00001927</name>
</gene>
<evidence type="ECO:0000313" key="1">
    <source>
        <dbReference type="EMBL" id="RRT86075.1"/>
    </source>
</evidence>
<name>A0A427BC23_ENSVE</name>
<organism evidence="1 2">
    <name type="scientific">Ensete ventricosum</name>
    <name type="common">Abyssinian banana</name>
    <name type="synonym">Musa ensete</name>
    <dbReference type="NCBI Taxonomy" id="4639"/>
    <lineage>
        <taxon>Eukaryota</taxon>
        <taxon>Viridiplantae</taxon>
        <taxon>Streptophyta</taxon>
        <taxon>Embryophyta</taxon>
        <taxon>Tracheophyta</taxon>
        <taxon>Spermatophyta</taxon>
        <taxon>Magnoliopsida</taxon>
        <taxon>Liliopsida</taxon>
        <taxon>Zingiberales</taxon>
        <taxon>Musaceae</taxon>
        <taxon>Ensete</taxon>
    </lineage>
</organism>